<gene>
    <name evidence="1" type="ORF">MM171A01651_0003</name>
</gene>
<accession>A0A6M3M0T9</accession>
<sequence length="92" mass="10286">MSPIDTCDPETCPQAAGDPELGVRSQCRRVMNLLSTLPSVPRLGVWQLDTSEFYSIVNVNSYLDIIRGFCGRLHSIPLTLSLESREGKTLYR</sequence>
<reference evidence="1" key="1">
    <citation type="submission" date="2020-03" db="EMBL/GenBank/DDBJ databases">
        <title>The deep terrestrial virosphere.</title>
        <authorList>
            <person name="Holmfeldt K."/>
            <person name="Nilsson E."/>
            <person name="Simone D."/>
            <person name="Lopez-Fernandez M."/>
            <person name="Wu X."/>
            <person name="de Brujin I."/>
            <person name="Lundin D."/>
            <person name="Andersson A."/>
            <person name="Bertilsson S."/>
            <person name="Dopson M."/>
        </authorList>
    </citation>
    <scope>NUCLEOTIDE SEQUENCE</scope>
    <source>
        <strain evidence="1">MM171A01651</strain>
    </source>
</reference>
<organism evidence="1">
    <name type="scientific">viral metagenome</name>
    <dbReference type="NCBI Taxonomy" id="1070528"/>
    <lineage>
        <taxon>unclassified sequences</taxon>
        <taxon>metagenomes</taxon>
        <taxon>organismal metagenomes</taxon>
    </lineage>
</organism>
<protein>
    <submittedName>
        <fullName evidence="1">Uncharacterized protein</fullName>
    </submittedName>
</protein>
<dbReference type="InterPro" id="IPR043991">
    <property type="entry name" value="Gp3-like"/>
</dbReference>
<name>A0A6M3M0T9_9ZZZZ</name>
<evidence type="ECO:0000313" key="1">
    <source>
        <dbReference type="EMBL" id="QJA98665.1"/>
    </source>
</evidence>
<proteinExistence type="predicted"/>
<dbReference type="EMBL" id="MT143599">
    <property type="protein sequence ID" value="QJA98665.1"/>
    <property type="molecule type" value="Genomic_DNA"/>
</dbReference>
<dbReference type="Pfam" id="PF18897">
    <property type="entry name" value="Gp3-like"/>
    <property type="match status" value="1"/>
</dbReference>
<dbReference type="AlphaFoldDB" id="A0A6M3M0T9"/>